<reference evidence="15" key="1">
    <citation type="submission" date="2016-11" db="UniProtKB">
        <authorList>
            <consortium name="WormBaseParasite"/>
        </authorList>
    </citation>
    <scope>IDENTIFICATION</scope>
</reference>
<dbReference type="SMART" id="SM00175">
    <property type="entry name" value="RAB"/>
    <property type="match status" value="1"/>
</dbReference>
<evidence type="ECO:0000313" key="15">
    <source>
        <dbReference type="WBParaSite" id="BXY_1547200.1"/>
    </source>
</evidence>
<keyword evidence="12" id="KW-0479">Metal-binding</keyword>
<evidence type="ECO:0000313" key="14">
    <source>
        <dbReference type="Proteomes" id="UP000095284"/>
    </source>
</evidence>
<dbReference type="AlphaFoldDB" id="A0A1I7SR08"/>
<keyword evidence="3" id="KW-0813">Transport</keyword>
<dbReference type="SUPFAM" id="SSF52540">
    <property type="entry name" value="P-loop containing nucleoside triphosphate hydrolases"/>
    <property type="match status" value="1"/>
</dbReference>
<evidence type="ECO:0000256" key="1">
    <source>
        <dbReference type="ARBA" id="ARBA00004555"/>
    </source>
</evidence>
<dbReference type="CDD" id="cd04155">
    <property type="entry name" value="Arl3"/>
    <property type="match status" value="1"/>
</dbReference>
<evidence type="ECO:0000256" key="3">
    <source>
        <dbReference type="ARBA" id="ARBA00022448"/>
    </source>
</evidence>
<dbReference type="InterPro" id="IPR005225">
    <property type="entry name" value="Small_GTP-bd"/>
</dbReference>
<dbReference type="Pfam" id="PF00025">
    <property type="entry name" value="Arf"/>
    <property type="match status" value="1"/>
</dbReference>
<feature type="binding site" evidence="11">
    <location>
        <begin position="126"/>
        <end position="129"/>
    </location>
    <ligand>
        <name>GTP</name>
        <dbReference type="ChEBI" id="CHEBI:37565"/>
    </ligand>
</feature>
<dbReference type="eggNOG" id="KOG0074">
    <property type="taxonomic scope" value="Eukaryota"/>
</dbReference>
<dbReference type="InterPro" id="IPR044612">
    <property type="entry name" value="ARL2/3"/>
</dbReference>
<evidence type="ECO:0000256" key="12">
    <source>
        <dbReference type="PIRSR" id="PIRSR606689-2"/>
    </source>
</evidence>
<organism evidence="14 15">
    <name type="scientific">Bursaphelenchus xylophilus</name>
    <name type="common">Pinewood nematode worm</name>
    <name type="synonym">Aphelenchoides xylophilus</name>
    <dbReference type="NCBI Taxonomy" id="6326"/>
    <lineage>
        <taxon>Eukaryota</taxon>
        <taxon>Metazoa</taxon>
        <taxon>Ecdysozoa</taxon>
        <taxon>Nematoda</taxon>
        <taxon>Chromadorea</taxon>
        <taxon>Rhabditida</taxon>
        <taxon>Tylenchina</taxon>
        <taxon>Tylenchomorpha</taxon>
        <taxon>Aphelenchoidea</taxon>
        <taxon>Aphelenchoididae</taxon>
        <taxon>Bursaphelenchus</taxon>
    </lineage>
</organism>
<keyword evidence="9" id="KW-0449">Lipoprotein</keyword>
<feature type="binding site" evidence="11">
    <location>
        <begin position="24"/>
        <end position="31"/>
    </location>
    <ligand>
        <name>GTP</name>
        <dbReference type="ChEBI" id="CHEBI:37565"/>
    </ligand>
</feature>
<evidence type="ECO:0000256" key="11">
    <source>
        <dbReference type="PIRSR" id="PIRSR606689-1"/>
    </source>
</evidence>
<evidence type="ECO:0000256" key="4">
    <source>
        <dbReference type="ARBA" id="ARBA00022707"/>
    </source>
</evidence>
<keyword evidence="7" id="KW-0333">Golgi apparatus</keyword>
<dbReference type="GO" id="GO:0003924">
    <property type="term" value="F:GTPase activity"/>
    <property type="evidence" value="ECO:0007669"/>
    <property type="project" value="InterPro"/>
</dbReference>
<feature type="binding site" evidence="11">
    <location>
        <position position="70"/>
    </location>
    <ligand>
        <name>GTP</name>
        <dbReference type="ChEBI" id="CHEBI:37565"/>
    </ligand>
</feature>
<keyword evidence="5 11" id="KW-0547">Nucleotide-binding</keyword>
<evidence type="ECO:0000256" key="2">
    <source>
        <dbReference type="ARBA" id="ARBA00010290"/>
    </source>
</evidence>
<dbReference type="FunFam" id="3.40.50.300:FF:000281">
    <property type="entry name" value="ADP-ribosylation factor-like protein 3"/>
    <property type="match status" value="1"/>
</dbReference>
<dbReference type="PROSITE" id="PS51417">
    <property type="entry name" value="ARF"/>
    <property type="match status" value="1"/>
</dbReference>
<keyword evidence="6" id="KW-0653">Protein transport</keyword>
<evidence type="ECO:0000256" key="6">
    <source>
        <dbReference type="ARBA" id="ARBA00022927"/>
    </source>
</evidence>
<dbReference type="NCBIfam" id="TIGR00231">
    <property type="entry name" value="small_GTP"/>
    <property type="match status" value="1"/>
</dbReference>
<evidence type="ECO:0000256" key="7">
    <source>
        <dbReference type="ARBA" id="ARBA00023034"/>
    </source>
</evidence>
<dbReference type="Proteomes" id="UP000095284">
    <property type="component" value="Unplaced"/>
</dbReference>
<evidence type="ECO:0000256" key="8">
    <source>
        <dbReference type="ARBA" id="ARBA00023134"/>
    </source>
</evidence>
<dbReference type="PROSITE" id="PS51419">
    <property type="entry name" value="RAB"/>
    <property type="match status" value="1"/>
</dbReference>
<comment type="subcellular location">
    <subcellularLocation>
        <location evidence="1">Golgi apparatus</location>
    </subcellularLocation>
</comment>
<dbReference type="PANTHER" id="PTHR45697">
    <property type="entry name" value="ADP-RIBOSYLATION FACTOR-LIKE PROTEIN 2-RELATED"/>
    <property type="match status" value="1"/>
</dbReference>
<evidence type="ECO:0000256" key="13">
    <source>
        <dbReference type="RuleBase" id="RU003925"/>
    </source>
</evidence>
<evidence type="ECO:0000256" key="9">
    <source>
        <dbReference type="ARBA" id="ARBA00023288"/>
    </source>
</evidence>
<dbReference type="GO" id="GO:0015031">
    <property type="term" value="P:protein transport"/>
    <property type="evidence" value="ECO:0007669"/>
    <property type="project" value="UniProtKB-KW"/>
</dbReference>
<feature type="binding site" evidence="12">
    <location>
        <position position="31"/>
    </location>
    <ligand>
        <name>Mg(2+)</name>
        <dbReference type="ChEBI" id="CHEBI:18420"/>
    </ligand>
</feature>
<dbReference type="SMART" id="SM00178">
    <property type="entry name" value="SAR"/>
    <property type="match status" value="1"/>
</dbReference>
<evidence type="ECO:0000256" key="5">
    <source>
        <dbReference type="ARBA" id="ARBA00022741"/>
    </source>
</evidence>
<accession>A0A1I7SR08</accession>
<dbReference type="SMART" id="SM00177">
    <property type="entry name" value="ARF"/>
    <property type="match status" value="1"/>
</dbReference>
<keyword evidence="8 11" id="KW-0342">GTP-binding</keyword>
<dbReference type="GO" id="GO:0005525">
    <property type="term" value="F:GTP binding"/>
    <property type="evidence" value="ECO:0007669"/>
    <property type="project" value="UniProtKB-KW"/>
</dbReference>
<proteinExistence type="inferred from homology"/>
<dbReference type="PRINTS" id="PR00328">
    <property type="entry name" value="SAR1GTPBP"/>
</dbReference>
<dbReference type="WBParaSite" id="BXY_1547200.1">
    <property type="protein sequence ID" value="BXY_1547200.1"/>
    <property type="gene ID" value="BXY_1547200"/>
</dbReference>
<dbReference type="InterPro" id="IPR027417">
    <property type="entry name" value="P-loop_NTPase"/>
</dbReference>
<name>A0A1I7SR08_BURXY</name>
<dbReference type="GO" id="GO:0005794">
    <property type="term" value="C:Golgi apparatus"/>
    <property type="evidence" value="ECO:0007669"/>
    <property type="project" value="UniProtKB-SubCell"/>
</dbReference>
<sequence>MGLLNILKKFKNQQGRELRILLLGLDNAGKTTILKKLASEDVTHITPTQGFNIKSVMADNVKLNVWDIGGQRKIRPYWKNYFDNTDVLIYVIDSTDKKRFDETALELSELLEEEKLKNVPVLIFANKQDLLNAATGSEIAEGMQLLNMSRDRIWQIQSCSALTGEGVKEGMEWISKNIKTQPLKVAPSKLATSAETA</sequence>
<comment type="similarity">
    <text evidence="2 13">Belongs to the small GTPase superfamily. Arf family.</text>
</comment>
<dbReference type="Gene3D" id="3.40.50.300">
    <property type="entry name" value="P-loop containing nucleotide triphosphate hydrolases"/>
    <property type="match status" value="1"/>
</dbReference>
<dbReference type="GO" id="GO:0046872">
    <property type="term" value="F:metal ion binding"/>
    <property type="evidence" value="ECO:0007669"/>
    <property type="project" value="UniProtKB-KW"/>
</dbReference>
<feature type="binding site" evidence="12">
    <location>
        <position position="48"/>
    </location>
    <ligand>
        <name>Mg(2+)</name>
        <dbReference type="ChEBI" id="CHEBI:18420"/>
    </ligand>
</feature>
<evidence type="ECO:0000256" key="10">
    <source>
        <dbReference type="ARBA" id="ARBA00040616"/>
    </source>
</evidence>
<keyword evidence="4" id="KW-0519">Myristate</keyword>
<dbReference type="InterPro" id="IPR006689">
    <property type="entry name" value="Small_GTPase_ARF/SAR"/>
</dbReference>
<protein>
    <recommendedName>
        <fullName evidence="10">ADP-ribosylation factor-like protein 3</fullName>
    </recommendedName>
</protein>
<keyword evidence="12" id="KW-0460">Magnesium</keyword>